<reference evidence="1" key="1">
    <citation type="submission" date="2018-06" db="EMBL/GenBank/DDBJ databases">
        <authorList>
            <person name="Zhirakovskaya E."/>
        </authorList>
    </citation>
    <scope>NUCLEOTIDE SEQUENCE</scope>
</reference>
<dbReference type="EMBL" id="UOFD01000015">
    <property type="protein sequence ID" value="VAW50513.1"/>
    <property type="molecule type" value="Genomic_DNA"/>
</dbReference>
<dbReference type="GO" id="GO:0009035">
    <property type="term" value="F:type I site-specific deoxyribonuclease activity"/>
    <property type="evidence" value="ECO:0007669"/>
    <property type="project" value="UniProtKB-EC"/>
</dbReference>
<dbReference type="Gene3D" id="3.90.1570.30">
    <property type="match status" value="1"/>
</dbReference>
<gene>
    <name evidence="1" type="ORF">MNBD_GAMMA06-2255</name>
</gene>
<dbReference type="AlphaFoldDB" id="A0A3B0WDT1"/>
<evidence type="ECO:0000313" key="1">
    <source>
        <dbReference type="EMBL" id="VAW50513.1"/>
    </source>
</evidence>
<proteinExistence type="predicted"/>
<keyword evidence="1" id="KW-0378">Hydrolase</keyword>
<name>A0A3B0WDT1_9ZZZZ</name>
<protein>
    <submittedName>
        <fullName evidence="1">Type I restriction-modification system, restriction subunit R</fullName>
        <ecNumber evidence="1">3.1.21.3</ecNumber>
    </submittedName>
</protein>
<accession>A0A3B0WDT1</accession>
<organism evidence="1">
    <name type="scientific">hydrothermal vent metagenome</name>
    <dbReference type="NCBI Taxonomy" id="652676"/>
    <lineage>
        <taxon>unclassified sequences</taxon>
        <taxon>metagenomes</taxon>
        <taxon>ecological metagenomes</taxon>
    </lineage>
</organism>
<dbReference type="EC" id="3.1.21.3" evidence="1"/>
<sequence>MDSKDKKQLSETDICDLFITPAIKDAGWDPMQQIRREMTLTPGPVIVRGNMSSRNKKKKKFADYVLSWEPGIPVAVVEAKDNKHTVSHGMQQALGYADP</sequence>